<reference evidence="6" key="2">
    <citation type="submission" date="2025-09" db="UniProtKB">
        <authorList>
            <consortium name="Ensembl"/>
        </authorList>
    </citation>
    <scope>IDENTIFICATION</scope>
</reference>
<evidence type="ECO:0000259" key="5">
    <source>
        <dbReference type="PROSITE" id="PS51938"/>
    </source>
</evidence>
<dbReference type="GeneTree" id="ENSGT00390000005532"/>
<feature type="domain" description="SUZ-C" evidence="5">
    <location>
        <begin position="77"/>
        <end position="138"/>
    </location>
</feature>
<comment type="similarity">
    <text evidence="1">Belongs to the SZRD1 family.</text>
</comment>
<proteinExistence type="inferred from homology"/>
<dbReference type="Pfam" id="PF12752">
    <property type="entry name" value="SUZ"/>
    <property type="match status" value="1"/>
</dbReference>
<dbReference type="AlphaFoldDB" id="A0A8C4R4K4"/>
<dbReference type="Pfam" id="PF12901">
    <property type="entry name" value="SUZ-C"/>
    <property type="match status" value="1"/>
</dbReference>
<organism evidence="6 7">
    <name type="scientific">Eptatretus burgeri</name>
    <name type="common">Inshore hagfish</name>
    <dbReference type="NCBI Taxonomy" id="7764"/>
    <lineage>
        <taxon>Eukaryota</taxon>
        <taxon>Metazoa</taxon>
        <taxon>Chordata</taxon>
        <taxon>Craniata</taxon>
        <taxon>Vertebrata</taxon>
        <taxon>Cyclostomata</taxon>
        <taxon>Myxini</taxon>
        <taxon>Myxiniformes</taxon>
        <taxon>Myxinidae</taxon>
        <taxon>Eptatretinae</taxon>
        <taxon>Eptatretus</taxon>
    </lineage>
</organism>
<dbReference type="PANTHER" id="PTHR31796">
    <property type="entry name" value="SUZ DOMAIN-CONTAINING PROTEIN 1"/>
    <property type="match status" value="1"/>
</dbReference>
<dbReference type="InterPro" id="IPR024642">
    <property type="entry name" value="SUZ-C"/>
</dbReference>
<dbReference type="Proteomes" id="UP000694388">
    <property type="component" value="Unplaced"/>
</dbReference>
<evidence type="ECO:0000256" key="2">
    <source>
        <dbReference type="ARBA" id="ARBA00044802"/>
    </source>
</evidence>
<dbReference type="PROSITE" id="PS51673">
    <property type="entry name" value="SUZ"/>
    <property type="match status" value="1"/>
</dbReference>
<feature type="region of interest" description="Disordered" evidence="3">
    <location>
        <begin position="55"/>
        <end position="141"/>
    </location>
</feature>
<evidence type="ECO:0000256" key="1">
    <source>
        <dbReference type="ARBA" id="ARBA00007124"/>
    </source>
</evidence>
<evidence type="ECO:0000259" key="4">
    <source>
        <dbReference type="PROSITE" id="PS51673"/>
    </source>
</evidence>
<accession>A0A8C4R4K4</accession>
<dbReference type="Ensembl" id="ENSEBUT00000025375.1">
    <property type="protein sequence ID" value="ENSEBUP00000024799.1"/>
    <property type="gene ID" value="ENSEBUG00000015320.1"/>
</dbReference>
<feature type="domain" description="SUZ" evidence="4">
    <location>
        <begin position="25"/>
        <end position="93"/>
    </location>
</feature>
<dbReference type="InterPro" id="IPR024771">
    <property type="entry name" value="SUZ"/>
</dbReference>
<dbReference type="PROSITE" id="PS51938">
    <property type="entry name" value="SUZ_C"/>
    <property type="match status" value="1"/>
</dbReference>
<reference evidence="6" key="1">
    <citation type="submission" date="2025-08" db="UniProtKB">
        <authorList>
            <consortium name="Ensembl"/>
        </authorList>
    </citation>
    <scope>IDENTIFICATION</scope>
</reference>
<evidence type="ECO:0000256" key="3">
    <source>
        <dbReference type="SAM" id="MobiDB-lite"/>
    </source>
</evidence>
<feature type="compositionally biased region" description="Basic and acidic residues" evidence="3">
    <location>
        <begin position="102"/>
        <end position="117"/>
    </location>
</feature>
<protein>
    <recommendedName>
        <fullName evidence="2">SUZ RNA-binding domain-containing</fullName>
    </recommendedName>
</protein>
<keyword evidence="7" id="KW-1185">Reference proteome</keyword>
<name>A0A8C4R4K4_EPTBU</name>
<dbReference type="PANTHER" id="PTHR31796:SF2">
    <property type="entry name" value="SUZ DOMAIN-CONTAINING PROTEIN 1"/>
    <property type="match status" value="1"/>
</dbReference>
<evidence type="ECO:0000313" key="7">
    <source>
        <dbReference type="Proteomes" id="UP000694388"/>
    </source>
</evidence>
<dbReference type="InterPro" id="IPR039228">
    <property type="entry name" value="SZRD1"/>
</dbReference>
<sequence>MTFQELERRLDAKLKLQENTKGRADPPQFPVLLHEEENQRTAYVPQIRILKRPVSNGAAGLRPTPPPPTPTKSLAQREAEYAAARQRILGSARPEDDEVPSNEDRPSCPIVSEDKKLTTSVVRCPRGPDGTAGFQLRQLRD</sequence>
<evidence type="ECO:0000313" key="6">
    <source>
        <dbReference type="Ensembl" id="ENSEBUP00000024799.1"/>
    </source>
</evidence>